<dbReference type="HOGENOM" id="CLU_2156837_0_0_11"/>
<name>S4MDK2_9ACTN</name>
<evidence type="ECO:0000313" key="2">
    <source>
        <dbReference type="EMBL" id="EPJ37603.1"/>
    </source>
</evidence>
<feature type="compositionally biased region" description="Low complexity" evidence="1">
    <location>
        <begin position="1"/>
        <end position="15"/>
    </location>
</feature>
<comment type="caution">
    <text evidence="2">The sequence shown here is derived from an EMBL/GenBank/DDBJ whole genome shotgun (WGS) entry which is preliminary data.</text>
</comment>
<evidence type="ECO:0000313" key="3">
    <source>
        <dbReference type="Proteomes" id="UP000015001"/>
    </source>
</evidence>
<accession>S4MDK2</accession>
<feature type="region of interest" description="Disordered" evidence="1">
    <location>
        <begin position="57"/>
        <end position="78"/>
    </location>
</feature>
<evidence type="ECO:0000256" key="1">
    <source>
        <dbReference type="SAM" id="MobiDB-lite"/>
    </source>
</evidence>
<dbReference type="AlphaFoldDB" id="S4MDK2"/>
<keyword evidence="3" id="KW-1185">Reference proteome</keyword>
<protein>
    <submittedName>
        <fullName evidence="2">Uncharacterized protein</fullName>
    </submittedName>
</protein>
<gene>
    <name evidence="2" type="ORF">STAFG_5329</name>
</gene>
<reference evidence="2 3" key="1">
    <citation type="submission" date="2013-02" db="EMBL/GenBank/DDBJ databases">
        <title>Draft Genome Sequence of Streptomyces afghaniensis, Which Produces Compounds of the Julimycin B-Complex.</title>
        <authorList>
            <person name="Gruening B.A."/>
            <person name="Praeg A."/>
            <person name="Erxleben A."/>
            <person name="Guenther S."/>
            <person name="Fiedler H.-P."/>
            <person name="Goodfellow M."/>
            <person name="Mueller M."/>
        </authorList>
    </citation>
    <scope>NUCLEOTIDE SEQUENCE [LARGE SCALE GENOMIC DNA]</scope>
    <source>
        <strain evidence="2 3">772</strain>
    </source>
</reference>
<dbReference type="EMBL" id="AOPY01001491">
    <property type="protein sequence ID" value="EPJ37603.1"/>
    <property type="molecule type" value="Genomic_DNA"/>
</dbReference>
<sequence length="111" mass="11770">MVRPVGAAAPVRTAVRPPPTGVRSGSRSGWAVATGIHASTRVSARRGPATVRFRFGLAGTSPHASPHTKETSRGKQPPKVAVVLQALIHHTAGHRRIWKDLRHGSQVLGEP</sequence>
<organism evidence="2 3">
    <name type="scientific">Streptomyces afghaniensis 772</name>
    <dbReference type="NCBI Taxonomy" id="1283301"/>
    <lineage>
        <taxon>Bacteria</taxon>
        <taxon>Bacillati</taxon>
        <taxon>Actinomycetota</taxon>
        <taxon>Actinomycetes</taxon>
        <taxon>Kitasatosporales</taxon>
        <taxon>Streptomycetaceae</taxon>
        <taxon>Streptomyces</taxon>
    </lineage>
</organism>
<proteinExistence type="predicted"/>
<feature type="region of interest" description="Disordered" evidence="1">
    <location>
        <begin position="1"/>
        <end position="28"/>
    </location>
</feature>
<dbReference type="PATRIC" id="fig|1283301.3.peg.5293"/>
<dbReference type="Proteomes" id="UP000015001">
    <property type="component" value="Unassembled WGS sequence"/>
</dbReference>